<dbReference type="Proteomes" id="UP000683360">
    <property type="component" value="Unassembled WGS sequence"/>
</dbReference>
<proteinExistence type="predicted"/>
<dbReference type="Pfam" id="PF00098">
    <property type="entry name" value="zf-CCHC"/>
    <property type="match status" value="1"/>
</dbReference>
<dbReference type="PANTHER" id="PTHR19963">
    <property type="entry name" value="CCHC-TYPE DOMAIN-CONTAINING PROTEIN"/>
    <property type="match status" value="1"/>
</dbReference>
<dbReference type="OrthoDB" id="6182411at2759"/>
<keyword evidence="1" id="KW-0479">Metal-binding</keyword>
<evidence type="ECO:0000256" key="1">
    <source>
        <dbReference type="PROSITE-ProRule" id="PRU00047"/>
    </source>
</evidence>
<accession>A0A8S3PSN3</accession>
<dbReference type="PROSITE" id="PS50158">
    <property type="entry name" value="ZF_CCHC"/>
    <property type="match status" value="1"/>
</dbReference>
<dbReference type="EMBL" id="CAJPWZ010000097">
    <property type="protein sequence ID" value="CAG2185649.1"/>
    <property type="molecule type" value="Genomic_DNA"/>
</dbReference>
<dbReference type="Gene3D" id="4.10.60.10">
    <property type="entry name" value="Zinc finger, CCHC-type"/>
    <property type="match status" value="1"/>
</dbReference>
<feature type="domain" description="CCHC-type" evidence="3">
    <location>
        <begin position="181"/>
        <end position="194"/>
    </location>
</feature>
<keyword evidence="5" id="KW-1185">Reference proteome</keyword>
<evidence type="ECO:0000259" key="3">
    <source>
        <dbReference type="PROSITE" id="PS50158"/>
    </source>
</evidence>
<name>A0A8S3PSN3_MYTED</name>
<dbReference type="AlphaFoldDB" id="A0A8S3PSN3"/>
<dbReference type="GO" id="GO:0008270">
    <property type="term" value="F:zinc ion binding"/>
    <property type="evidence" value="ECO:0007669"/>
    <property type="project" value="UniProtKB-KW"/>
</dbReference>
<keyword evidence="1" id="KW-0862">Zinc</keyword>
<dbReference type="InterPro" id="IPR036875">
    <property type="entry name" value="Znf_CCHC_sf"/>
</dbReference>
<sequence length="224" mass="25815">MVFLTTLRGQAEAYVHGLPNSDIINWNSLLQKMELRFGHSNMKESYLVEAKLRKRKSGETFRDLGQSIEDLYRRAYPASPDTVQENSIKTFLDACGESEEFRLSVRRSRPKTLQDAVTSAMEEECIRLSERHKNSMKKSVYSVETNNKDQYSRRKNDNSQRGRRVPNTANYRKAKVEDITCYNCGEIGHYRSQCGRLLRGNIVPPVKTDGDRAVSQLNRARSEQ</sequence>
<evidence type="ECO:0000313" key="5">
    <source>
        <dbReference type="Proteomes" id="UP000683360"/>
    </source>
</evidence>
<protein>
    <recommendedName>
        <fullName evidence="3">CCHC-type domain-containing protein</fullName>
    </recommendedName>
</protein>
<dbReference type="PANTHER" id="PTHR19963:SF30">
    <property type="entry name" value="ENDONUCLEASE_EXONUCLEASE_PHOSPHATASE DOMAIN-CONTAINING PROTEIN"/>
    <property type="match status" value="1"/>
</dbReference>
<keyword evidence="1" id="KW-0863">Zinc-finger</keyword>
<evidence type="ECO:0000256" key="2">
    <source>
        <dbReference type="SAM" id="MobiDB-lite"/>
    </source>
</evidence>
<dbReference type="GO" id="GO:0003676">
    <property type="term" value="F:nucleic acid binding"/>
    <property type="evidence" value="ECO:0007669"/>
    <property type="project" value="InterPro"/>
</dbReference>
<gene>
    <name evidence="4" type="ORF">MEDL_1243</name>
</gene>
<comment type="caution">
    <text evidence="4">The sequence shown here is derived from an EMBL/GenBank/DDBJ whole genome shotgun (WGS) entry which is preliminary data.</text>
</comment>
<feature type="region of interest" description="Disordered" evidence="2">
    <location>
        <begin position="136"/>
        <end position="167"/>
    </location>
</feature>
<dbReference type="InterPro" id="IPR001878">
    <property type="entry name" value="Znf_CCHC"/>
</dbReference>
<reference evidence="4" key="1">
    <citation type="submission" date="2021-03" db="EMBL/GenBank/DDBJ databases">
        <authorList>
            <person name="Bekaert M."/>
        </authorList>
    </citation>
    <scope>NUCLEOTIDE SEQUENCE</scope>
</reference>
<evidence type="ECO:0000313" key="4">
    <source>
        <dbReference type="EMBL" id="CAG2185649.1"/>
    </source>
</evidence>
<dbReference type="SUPFAM" id="SSF57756">
    <property type="entry name" value="Retrovirus zinc finger-like domains"/>
    <property type="match status" value="1"/>
</dbReference>
<dbReference type="SMART" id="SM00343">
    <property type="entry name" value="ZnF_C2HC"/>
    <property type="match status" value="1"/>
</dbReference>
<feature type="compositionally biased region" description="Basic and acidic residues" evidence="2">
    <location>
        <begin position="146"/>
        <end position="160"/>
    </location>
</feature>
<organism evidence="4 5">
    <name type="scientific">Mytilus edulis</name>
    <name type="common">Blue mussel</name>
    <dbReference type="NCBI Taxonomy" id="6550"/>
    <lineage>
        <taxon>Eukaryota</taxon>
        <taxon>Metazoa</taxon>
        <taxon>Spiralia</taxon>
        <taxon>Lophotrochozoa</taxon>
        <taxon>Mollusca</taxon>
        <taxon>Bivalvia</taxon>
        <taxon>Autobranchia</taxon>
        <taxon>Pteriomorphia</taxon>
        <taxon>Mytilida</taxon>
        <taxon>Mytiloidea</taxon>
        <taxon>Mytilidae</taxon>
        <taxon>Mytilinae</taxon>
        <taxon>Mytilus</taxon>
    </lineage>
</organism>